<dbReference type="SUPFAM" id="SSF57903">
    <property type="entry name" value="FYVE/PHD zinc finger"/>
    <property type="match status" value="1"/>
</dbReference>
<sequence length="1103" mass="124786">MEASRIESSRNTASRSTRASSRSDETGDLERALEESKQQQQRYQGIVSKPPRGDELERAMEESKSEGVSGANLRIQSAPARSSHTRGINESEMKESLSDSNKYQADSYSSPSGAISPVRSLSAGQEEVGSYNVKQKMGDYHDKQKVGDYGDERKIGNQCGKIGNNESQDGRLSAKATIAGKYKDRTEPRCNEKPNGKRHSTKTFSYDGHRDDGCHTDRSKFSGDKNEDDDEFEENQNKYFREENHHAKHLAKKPSASDESHCTQDAHCLARKKPGRDGADQVCAPLKSDAKGEFSERAPAQSSSNACRSDSSPPKGKILGRGSFKLAKEMKTLSFKSMGNKSKKKEKQPEETSATSAPPITKPETESKSRKEPTKDSFLDPMLLHVMADPVICDDGFTYDRPTIEQHFRTRIEQEEARQREGEGGQSSADDAACCVTRKKIQLTSPKTGQVISDQLVPNHDMELHIVELIKEGKLDMTEGNIADWKKRREEKLKNDHRRREVERKERERIEEKRKKREAAERLHREEANTAQGGGQAAVSAAPPEAKQRPWADQVKVDRIICRDKDKLSEHDLGISVALCHDNERCCSPEYASSVGAGNVPRCMVACCAKRLTSDHHWCARCGRLACSDCLEFHVTDYASRSTQTHSICGECVTQIVDVMNPRGTSGQVRAIIIHGSLRRHMSELTDRAIELQDQRVKLNAETQFGSGIHHLENEVKGLEQTRNQLQARIRDAEIRAKNARNNDSSASNSTLGRGGITGESIAELEQTCADLRRQHIWLEGREVPYSEEAQMERFTAISDIESRLELAQMKLSEMQSEFANSSQISPENCGSVEEWKEIRDRLRIEYADLTRTRVPEDEFSQIRYIKRISEVTARLEEADMKLSELRSDNNSATGADSNDFSVDGKSAPELEEMLVSLQREYDDMLSQPMPEHEASQFARIEDISLMSSRLETLQISLVEARTKEESSNAINQGRDSSQIEMDDPVLLGAIGLRDNKWPLPLGLSYPTTRMEKQLELLKNTLAQELSIAERKYDDEYTERRRRLTETRDRLEDEIEQARAMAQDAEASAELVQNRLRERKERRRREEEERFEREGVRRAREIR</sequence>
<feature type="compositionally biased region" description="Basic and acidic residues" evidence="2">
    <location>
        <begin position="493"/>
        <end position="528"/>
    </location>
</feature>
<feature type="compositionally biased region" description="Basic and acidic residues" evidence="2">
    <location>
        <begin position="51"/>
        <end position="65"/>
    </location>
</feature>
<feature type="compositionally biased region" description="Basic and acidic residues" evidence="2">
    <location>
        <begin position="235"/>
        <end position="245"/>
    </location>
</feature>
<feature type="domain" description="U-box" evidence="3">
    <location>
        <begin position="377"/>
        <end position="469"/>
    </location>
</feature>
<evidence type="ECO:0000259" key="3">
    <source>
        <dbReference type="SMART" id="SM00504"/>
    </source>
</evidence>
<organism evidence="4">
    <name type="scientific">Ditylum brightwellii</name>
    <dbReference type="NCBI Taxonomy" id="49249"/>
    <lineage>
        <taxon>Eukaryota</taxon>
        <taxon>Sar</taxon>
        <taxon>Stramenopiles</taxon>
        <taxon>Ochrophyta</taxon>
        <taxon>Bacillariophyta</taxon>
        <taxon>Mediophyceae</taxon>
        <taxon>Lithodesmiophycidae</taxon>
        <taxon>Lithodesmiales</taxon>
        <taxon>Lithodesmiaceae</taxon>
        <taxon>Ditylum</taxon>
    </lineage>
</organism>
<accession>A0A7S1ZTD3</accession>
<dbReference type="PANTHER" id="PTHR45615:SF80">
    <property type="entry name" value="GRIP DOMAIN-CONTAINING PROTEIN"/>
    <property type="match status" value="1"/>
</dbReference>
<dbReference type="EMBL" id="HBGN01031137">
    <property type="protein sequence ID" value="CAD9347752.1"/>
    <property type="molecule type" value="Transcribed_RNA"/>
</dbReference>
<feature type="compositionally biased region" description="Polar residues" evidence="2">
    <location>
        <begin position="300"/>
        <end position="312"/>
    </location>
</feature>
<dbReference type="CDD" id="cd00065">
    <property type="entry name" value="FYVE_like_SF"/>
    <property type="match status" value="1"/>
</dbReference>
<dbReference type="Pfam" id="PF04564">
    <property type="entry name" value="U-box"/>
    <property type="match status" value="1"/>
</dbReference>
<dbReference type="SMART" id="SM00504">
    <property type="entry name" value="Ubox"/>
    <property type="match status" value="1"/>
</dbReference>
<evidence type="ECO:0000256" key="1">
    <source>
        <dbReference type="SAM" id="Coils"/>
    </source>
</evidence>
<dbReference type="PANTHER" id="PTHR45615">
    <property type="entry name" value="MYOSIN HEAVY CHAIN, NON-MUSCLE"/>
    <property type="match status" value="1"/>
</dbReference>
<feature type="compositionally biased region" description="Basic and acidic residues" evidence="2">
    <location>
        <begin position="363"/>
        <end position="376"/>
    </location>
</feature>
<feature type="region of interest" description="Disordered" evidence="2">
    <location>
        <begin position="1075"/>
        <end position="1103"/>
    </location>
</feature>
<feature type="coiled-coil region" evidence="1">
    <location>
        <begin position="682"/>
        <end position="928"/>
    </location>
</feature>
<proteinExistence type="predicted"/>
<feature type="compositionally biased region" description="Basic and acidic residues" evidence="2">
    <location>
        <begin position="21"/>
        <end position="37"/>
    </location>
</feature>
<feature type="compositionally biased region" description="Polar residues" evidence="2">
    <location>
        <begin position="98"/>
        <end position="113"/>
    </location>
</feature>
<feature type="compositionally biased region" description="Basic and acidic residues" evidence="2">
    <location>
        <begin position="207"/>
        <end position="225"/>
    </location>
</feature>
<reference evidence="4" key="1">
    <citation type="submission" date="2021-01" db="EMBL/GenBank/DDBJ databases">
        <authorList>
            <person name="Corre E."/>
            <person name="Pelletier E."/>
            <person name="Niang G."/>
            <person name="Scheremetjew M."/>
            <person name="Finn R."/>
            <person name="Kale V."/>
            <person name="Holt S."/>
            <person name="Cochrane G."/>
            <person name="Meng A."/>
            <person name="Brown T."/>
            <person name="Cohen L."/>
        </authorList>
    </citation>
    <scope>NUCLEOTIDE SEQUENCE</scope>
    <source>
        <strain evidence="4">Pop2</strain>
    </source>
</reference>
<evidence type="ECO:0000313" key="4">
    <source>
        <dbReference type="EMBL" id="CAD9347752.1"/>
    </source>
</evidence>
<dbReference type="GO" id="GO:0004842">
    <property type="term" value="F:ubiquitin-protein transferase activity"/>
    <property type="evidence" value="ECO:0007669"/>
    <property type="project" value="InterPro"/>
</dbReference>
<protein>
    <recommendedName>
        <fullName evidence="3">U-box domain-containing protein</fullName>
    </recommendedName>
</protein>
<name>A0A7S1ZTD3_9STRA</name>
<feature type="region of interest" description="Disordered" evidence="2">
    <location>
        <begin position="291"/>
        <end position="376"/>
    </location>
</feature>
<dbReference type="InterPro" id="IPR011011">
    <property type="entry name" value="Znf_FYVE_PHD"/>
</dbReference>
<keyword evidence="1" id="KW-0175">Coiled coil</keyword>
<feature type="compositionally biased region" description="Basic and acidic residues" evidence="2">
    <location>
        <begin position="255"/>
        <end position="264"/>
    </location>
</feature>
<dbReference type="InterPro" id="IPR013083">
    <property type="entry name" value="Znf_RING/FYVE/PHD"/>
</dbReference>
<dbReference type="SUPFAM" id="SSF57850">
    <property type="entry name" value="RING/U-box"/>
    <property type="match status" value="1"/>
</dbReference>
<feature type="region of interest" description="Disordered" evidence="2">
    <location>
        <begin position="493"/>
        <end position="550"/>
    </location>
</feature>
<gene>
    <name evidence="4" type="ORF">DBRI1063_LOCUS20049</name>
</gene>
<feature type="compositionally biased region" description="Basic and acidic residues" evidence="2">
    <location>
        <begin position="87"/>
        <end position="97"/>
    </location>
</feature>
<dbReference type="GO" id="GO:0016567">
    <property type="term" value="P:protein ubiquitination"/>
    <property type="evidence" value="ECO:0007669"/>
    <property type="project" value="InterPro"/>
</dbReference>
<dbReference type="AlphaFoldDB" id="A0A7S1ZTD3"/>
<feature type="compositionally biased region" description="Low complexity" evidence="2">
    <location>
        <begin position="9"/>
        <end position="20"/>
    </location>
</feature>
<feature type="compositionally biased region" description="Basic and acidic residues" evidence="2">
    <location>
        <begin position="136"/>
        <end position="155"/>
    </location>
</feature>
<feature type="region of interest" description="Disordered" evidence="2">
    <location>
        <begin position="1"/>
        <end position="264"/>
    </location>
</feature>
<feature type="compositionally biased region" description="Basic and acidic residues" evidence="2">
    <location>
        <begin position="181"/>
        <end position="195"/>
    </location>
</feature>
<dbReference type="InterPro" id="IPR003613">
    <property type="entry name" value="Ubox_domain"/>
</dbReference>
<dbReference type="Gene3D" id="3.30.40.10">
    <property type="entry name" value="Zinc/RING finger domain, C3HC4 (zinc finger)"/>
    <property type="match status" value="1"/>
</dbReference>
<evidence type="ECO:0000256" key="2">
    <source>
        <dbReference type="SAM" id="MobiDB-lite"/>
    </source>
</evidence>